<proteinExistence type="predicted"/>
<keyword evidence="2" id="KW-1133">Transmembrane helix</keyword>
<gene>
    <name evidence="3" type="ORF">SAMN05444580_101228</name>
</gene>
<evidence type="ECO:0000313" key="4">
    <source>
        <dbReference type="Proteomes" id="UP000199417"/>
    </source>
</evidence>
<dbReference type="Proteomes" id="UP000199417">
    <property type="component" value="Unassembled WGS sequence"/>
</dbReference>
<dbReference type="RefSeq" id="WP_072844539.1">
    <property type="nucleotide sequence ID" value="NZ_FNAB01000001.1"/>
</dbReference>
<feature type="transmembrane region" description="Helical" evidence="2">
    <location>
        <begin position="34"/>
        <end position="56"/>
    </location>
</feature>
<dbReference type="STRING" id="168276.SAMN05444580_101228"/>
<sequence length="442" mass="46349">MTGLWITLRIVGTAIGALFLLLAVSFLLTEVLFLPAALMVAIAWPLLYFSLAVPILKRHNGAAAATGSQAGNRPGATFLNLVIGVAAPFAFLVLVGLVDVTVHYDELEAYESESVTSVQATPVLPPPHAAADNNGAPGSPTFSESMVRAHGTSKDHKGGQSNVRFVAGTDDAEKVKALQKQCVQHYLEQTEAAYCYGYANDADYALTTIEWDAKFDESAYGGGRPCWIVYGGQPLSGPPATETSKEPSEYTRTGCPGTVRFPGQLAPAPAAIPAAPDGPPAPAVPAHNPCALLEPAALVAGGFEERTAAAGGAPDEFARGDTRATYACGNADSGVVIEIDLFTTPEAARAQAEDATNTQQTFLLATGTRIPFDATRGGAKIINTELGISRISWANGPYSVQLDVMSDPVITGLTPKHPFERIDAMLDATVEHADQLLSSGNW</sequence>
<name>A0A1G6MLK8_9NOCA</name>
<dbReference type="EMBL" id="FNAB01000001">
    <property type="protein sequence ID" value="SDC56433.1"/>
    <property type="molecule type" value="Genomic_DNA"/>
</dbReference>
<reference evidence="3 4" key="1">
    <citation type="submission" date="2016-10" db="EMBL/GenBank/DDBJ databases">
        <authorList>
            <person name="de Groot N.N."/>
        </authorList>
    </citation>
    <scope>NUCLEOTIDE SEQUENCE [LARGE SCALE GENOMIC DNA]</scope>
    <source>
        <strain evidence="3 4">JCM 11308</strain>
    </source>
</reference>
<evidence type="ECO:0000256" key="1">
    <source>
        <dbReference type="SAM" id="MobiDB-lite"/>
    </source>
</evidence>
<feature type="transmembrane region" description="Helical" evidence="2">
    <location>
        <begin position="7"/>
        <end position="28"/>
    </location>
</feature>
<feature type="region of interest" description="Disordered" evidence="1">
    <location>
        <begin position="121"/>
        <end position="161"/>
    </location>
</feature>
<keyword evidence="2" id="KW-0472">Membrane</keyword>
<keyword evidence="2" id="KW-0812">Transmembrane</keyword>
<evidence type="ECO:0000313" key="3">
    <source>
        <dbReference type="EMBL" id="SDC56433.1"/>
    </source>
</evidence>
<keyword evidence="4" id="KW-1185">Reference proteome</keyword>
<organism evidence="3 4">
    <name type="scientific">Rhodococcus tukisamuensis</name>
    <dbReference type="NCBI Taxonomy" id="168276"/>
    <lineage>
        <taxon>Bacteria</taxon>
        <taxon>Bacillati</taxon>
        <taxon>Actinomycetota</taxon>
        <taxon>Actinomycetes</taxon>
        <taxon>Mycobacteriales</taxon>
        <taxon>Nocardiaceae</taxon>
        <taxon>Rhodococcus</taxon>
    </lineage>
</organism>
<evidence type="ECO:0000256" key="2">
    <source>
        <dbReference type="SAM" id="Phobius"/>
    </source>
</evidence>
<protein>
    <submittedName>
        <fullName evidence="3">Uncharacterized protein</fullName>
    </submittedName>
</protein>
<feature type="transmembrane region" description="Helical" evidence="2">
    <location>
        <begin position="77"/>
        <end position="98"/>
    </location>
</feature>
<accession>A0A1G6MLK8</accession>
<dbReference type="AlphaFoldDB" id="A0A1G6MLK8"/>